<reference evidence="1" key="1">
    <citation type="journal article" date="2020" name="Stud. Mycol.">
        <title>101 Dothideomycetes genomes: a test case for predicting lifestyles and emergence of pathogens.</title>
        <authorList>
            <person name="Haridas S."/>
            <person name="Albert R."/>
            <person name="Binder M."/>
            <person name="Bloem J."/>
            <person name="Labutti K."/>
            <person name="Salamov A."/>
            <person name="Andreopoulos B."/>
            <person name="Baker S."/>
            <person name="Barry K."/>
            <person name="Bills G."/>
            <person name="Bluhm B."/>
            <person name="Cannon C."/>
            <person name="Castanera R."/>
            <person name="Culley D."/>
            <person name="Daum C."/>
            <person name="Ezra D."/>
            <person name="Gonzalez J."/>
            <person name="Henrissat B."/>
            <person name="Kuo A."/>
            <person name="Liang C."/>
            <person name="Lipzen A."/>
            <person name="Lutzoni F."/>
            <person name="Magnuson J."/>
            <person name="Mondo S."/>
            <person name="Nolan M."/>
            <person name="Ohm R."/>
            <person name="Pangilinan J."/>
            <person name="Park H.-J."/>
            <person name="Ramirez L."/>
            <person name="Alfaro M."/>
            <person name="Sun H."/>
            <person name="Tritt A."/>
            <person name="Yoshinaga Y."/>
            <person name="Zwiers L.-H."/>
            <person name="Turgeon B."/>
            <person name="Goodwin S."/>
            <person name="Spatafora J."/>
            <person name="Crous P."/>
            <person name="Grigoriev I."/>
        </authorList>
    </citation>
    <scope>NUCLEOTIDE SEQUENCE</scope>
    <source>
        <strain evidence="1">CBS 207.26</strain>
    </source>
</reference>
<evidence type="ECO:0000313" key="1">
    <source>
        <dbReference type="EMBL" id="KAF2175636.1"/>
    </source>
</evidence>
<sequence length="168" mass="19314">KLPKESPHVFALYMQLLLTGHIPTKRHVPENCAKQQELLCRLYVLAEKVQDVNAKDKICDTILALFQKENRKTLGEIYMPGPTAINIVYKNALEYSPGRLLLVDLYTLYAQNLGDITKNAVPKEFLFDLARTLMQFRELPTDALPMNDPPFYHEDKFEKLKQSQGSYA</sequence>
<name>A0A6A6DDE3_9PEZI</name>
<gene>
    <name evidence="1" type="ORF">K469DRAFT_610122</name>
</gene>
<proteinExistence type="predicted"/>
<evidence type="ECO:0000313" key="2">
    <source>
        <dbReference type="Proteomes" id="UP000800200"/>
    </source>
</evidence>
<dbReference type="Proteomes" id="UP000800200">
    <property type="component" value="Unassembled WGS sequence"/>
</dbReference>
<accession>A0A6A6DDE3</accession>
<dbReference type="EMBL" id="ML994728">
    <property type="protein sequence ID" value="KAF2175636.1"/>
    <property type="molecule type" value="Genomic_DNA"/>
</dbReference>
<organism evidence="1 2">
    <name type="scientific">Zopfia rhizophila CBS 207.26</name>
    <dbReference type="NCBI Taxonomy" id="1314779"/>
    <lineage>
        <taxon>Eukaryota</taxon>
        <taxon>Fungi</taxon>
        <taxon>Dikarya</taxon>
        <taxon>Ascomycota</taxon>
        <taxon>Pezizomycotina</taxon>
        <taxon>Dothideomycetes</taxon>
        <taxon>Dothideomycetes incertae sedis</taxon>
        <taxon>Zopfiaceae</taxon>
        <taxon>Zopfia</taxon>
    </lineage>
</organism>
<protein>
    <submittedName>
        <fullName evidence="1">Uncharacterized protein</fullName>
    </submittedName>
</protein>
<keyword evidence="2" id="KW-1185">Reference proteome</keyword>
<dbReference type="OrthoDB" id="1022638at2759"/>
<dbReference type="AlphaFoldDB" id="A0A6A6DDE3"/>
<feature type="non-terminal residue" evidence="1">
    <location>
        <position position="1"/>
    </location>
</feature>